<name>A0A0U5AXV8_9BACL</name>
<keyword evidence="4 9" id="KW-0808">Transferase</keyword>
<dbReference type="PRINTS" id="PR00344">
    <property type="entry name" value="BCTRLSENSOR"/>
</dbReference>
<dbReference type="PANTHER" id="PTHR42878:SF12">
    <property type="entry name" value="SENSOR HISTIDINE KINASE YCBM"/>
    <property type="match status" value="1"/>
</dbReference>
<comment type="subcellular location">
    <subcellularLocation>
        <location evidence="2">Membrane</location>
    </subcellularLocation>
</comment>
<evidence type="ECO:0000256" key="2">
    <source>
        <dbReference type="ARBA" id="ARBA00004370"/>
    </source>
</evidence>
<dbReference type="GO" id="GO:0007234">
    <property type="term" value="P:osmosensory signaling via phosphorelay pathway"/>
    <property type="evidence" value="ECO:0007669"/>
    <property type="project" value="TreeGrafter"/>
</dbReference>
<evidence type="ECO:0000313" key="9">
    <source>
        <dbReference type="EMBL" id="BAU28577.1"/>
    </source>
</evidence>
<dbReference type="GO" id="GO:0000156">
    <property type="term" value="F:phosphorelay response regulator activity"/>
    <property type="evidence" value="ECO:0007669"/>
    <property type="project" value="TreeGrafter"/>
</dbReference>
<keyword evidence="6 9" id="KW-0418">Kinase</keyword>
<dbReference type="InterPro" id="IPR003594">
    <property type="entry name" value="HATPase_dom"/>
</dbReference>
<sequence length="108" mass="12324">MVGSSLSNAIRYGSDGRVIGLTLRHDEQHVYIDAWNKGKGIHELYKDRIFERLYTLEDSRNKLYQGSGLGLAITKRLVERLGGTISLVSKPYEKTTFTAQLNKMNYTR</sequence>
<accession>A0A0U5AXV8</accession>
<dbReference type="InterPro" id="IPR005467">
    <property type="entry name" value="His_kinase_dom"/>
</dbReference>
<dbReference type="SMART" id="SM00387">
    <property type="entry name" value="HATPase_c"/>
    <property type="match status" value="1"/>
</dbReference>
<dbReference type="EC" id="2.7.13.3" evidence="3"/>
<evidence type="ECO:0000256" key="5">
    <source>
        <dbReference type="ARBA" id="ARBA00022741"/>
    </source>
</evidence>
<dbReference type="InterPro" id="IPR036890">
    <property type="entry name" value="HATPase_C_sf"/>
</dbReference>
<dbReference type="Gene3D" id="3.30.565.10">
    <property type="entry name" value="Histidine kinase-like ATPase, C-terminal domain"/>
    <property type="match status" value="1"/>
</dbReference>
<dbReference type="EMBL" id="AP017312">
    <property type="protein sequence ID" value="BAU28577.1"/>
    <property type="molecule type" value="Genomic_DNA"/>
</dbReference>
<dbReference type="KEGG" id="asoc:CB4_02752"/>
<keyword evidence="5" id="KW-0547">Nucleotide-binding</keyword>
<keyword evidence="10" id="KW-1185">Reference proteome</keyword>
<dbReference type="PANTHER" id="PTHR42878">
    <property type="entry name" value="TWO-COMPONENT HISTIDINE KINASE"/>
    <property type="match status" value="1"/>
</dbReference>
<gene>
    <name evidence="9" type="primary">senX3</name>
    <name evidence="9" type="ORF">CB4_02752</name>
</gene>
<dbReference type="Proteomes" id="UP000217696">
    <property type="component" value="Chromosome"/>
</dbReference>
<dbReference type="SUPFAM" id="SSF55874">
    <property type="entry name" value="ATPase domain of HSP90 chaperone/DNA topoisomerase II/histidine kinase"/>
    <property type="match status" value="1"/>
</dbReference>
<evidence type="ECO:0000313" key="10">
    <source>
        <dbReference type="Proteomes" id="UP000217696"/>
    </source>
</evidence>
<evidence type="ECO:0000256" key="8">
    <source>
        <dbReference type="ARBA" id="ARBA00023012"/>
    </source>
</evidence>
<evidence type="ECO:0000256" key="7">
    <source>
        <dbReference type="ARBA" id="ARBA00022840"/>
    </source>
</evidence>
<dbReference type="InterPro" id="IPR004358">
    <property type="entry name" value="Sig_transdc_His_kin-like_C"/>
</dbReference>
<comment type="catalytic activity">
    <reaction evidence="1">
        <text>ATP + protein L-histidine = ADP + protein N-phospho-L-histidine.</text>
        <dbReference type="EC" id="2.7.13.3"/>
    </reaction>
</comment>
<dbReference type="AlphaFoldDB" id="A0A0U5AXV8"/>
<dbReference type="GO" id="GO:0005524">
    <property type="term" value="F:ATP binding"/>
    <property type="evidence" value="ECO:0007669"/>
    <property type="project" value="UniProtKB-KW"/>
</dbReference>
<protein>
    <recommendedName>
        <fullName evidence="3">histidine kinase</fullName>
        <ecNumber evidence="3">2.7.13.3</ecNumber>
    </recommendedName>
</protein>
<evidence type="ECO:0000256" key="3">
    <source>
        <dbReference type="ARBA" id="ARBA00012438"/>
    </source>
</evidence>
<dbReference type="OrthoDB" id="9792991at2"/>
<proteinExistence type="predicted"/>
<dbReference type="PROSITE" id="PS50109">
    <property type="entry name" value="HIS_KIN"/>
    <property type="match status" value="1"/>
</dbReference>
<organism evidence="9 10">
    <name type="scientific">Aneurinibacillus soli</name>
    <dbReference type="NCBI Taxonomy" id="1500254"/>
    <lineage>
        <taxon>Bacteria</taxon>
        <taxon>Bacillati</taxon>
        <taxon>Bacillota</taxon>
        <taxon>Bacilli</taxon>
        <taxon>Bacillales</taxon>
        <taxon>Paenibacillaceae</taxon>
        <taxon>Aneurinibacillus group</taxon>
        <taxon>Aneurinibacillus</taxon>
    </lineage>
</organism>
<evidence type="ECO:0000256" key="6">
    <source>
        <dbReference type="ARBA" id="ARBA00022777"/>
    </source>
</evidence>
<reference evidence="9 10" key="1">
    <citation type="submission" date="2015-12" db="EMBL/GenBank/DDBJ databases">
        <title>Genome sequence of Aneurinibacillus soli.</title>
        <authorList>
            <person name="Lee J.S."/>
            <person name="Lee K.C."/>
            <person name="Kim K.K."/>
            <person name="Lee B.W."/>
        </authorList>
    </citation>
    <scope>NUCLEOTIDE SEQUENCE [LARGE SCALE GENOMIC DNA]</scope>
    <source>
        <strain evidence="9 10">CB4</strain>
    </source>
</reference>
<keyword evidence="8" id="KW-0902">Two-component regulatory system</keyword>
<dbReference type="Pfam" id="PF02518">
    <property type="entry name" value="HATPase_c"/>
    <property type="match status" value="1"/>
</dbReference>
<dbReference type="InterPro" id="IPR050351">
    <property type="entry name" value="BphY/WalK/GraS-like"/>
</dbReference>
<evidence type="ECO:0000256" key="4">
    <source>
        <dbReference type="ARBA" id="ARBA00022679"/>
    </source>
</evidence>
<evidence type="ECO:0000256" key="1">
    <source>
        <dbReference type="ARBA" id="ARBA00000085"/>
    </source>
</evidence>
<keyword evidence="7" id="KW-0067">ATP-binding</keyword>
<dbReference type="GO" id="GO:0004673">
    <property type="term" value="F:protein histidine kinase activity"/>
    <property type="evidence" value="ECO:0007669"/>
    <property type="project" value="UniProtKB-EC"/>
</dbReference>
<dbReference type="GO" id="GO:0030295">
    <property type="term" value="F:protein kinase activator activity"/>
    <property type="evidence" value="ECO:0007669"/>
    <property type="project" value="TreeGrafter"/>
</dbReference>